<keyword evidence="2" id="KW-0472">Membrane</keyword>
<dbReference type="AlphaFoldDB" id="A0AAD8PCA8"/>
<evidence type="ECO:0000256" key="1">
    <source>
        <dbReference type="SAM" id="MobiDB-lite"/>
    </source>
</evidence>
<feature type="transmembrane region" description="Helical" evidence="2">
    <location>
        <begin position="384"/>
        <end position="408"/>
    </location>
</feature>
<feature type="transmembrane region" description="Helical" evidence="2">
    <location>
        <begin position="209"/>
        <end position="229"/>
    </location>
</feature>
<feature type="transmembrane region" description="Helical" evidence="2">
    <location>
        <begin position="349"/>
        <end position="372"/>
    </location>
</feature>
<accession>A0AAD8PCA8</accession>
<protein>
    <submittedName>
        <fullName evidence="3">Uncharacterized protein</fullName>
    </submittedName>
</protein>
<dbReference type="Proteomes" id="UP001230268">
    <property type="component" value="Unassembled WGS sequence"/>
</dbReference>
<dbReference type="EMBL" id="JAVEPI010000005">
    <property type="protein sequence ID" value="KAK1441858.1"/>
    <property type="molecule type" value="Genomic_DNA"/>
</dbReference>
<feature type="region of interest" description="Disordered" evidence="1">
    <location>
        <begin position="140"/>
        <end position="166"/>
    </location>
</feature>
<feature type="transmembrane region" description="Helical" evidence="2">
    <location>
        <begin position="58"/>
        <end position="75"/>
    </location>
</feature>
<evidence type="ECO:0000313" key="3">
    <source>
        <dbReference type="EMBL" id="KAK1441858.1"/>
    </source>
</evidence>
<evidence type="ECO:0000256" key="2">
    <source>
        <dbReference type="SAM" id="Phobius"/>
    </source>
</evidence>
<feature type="transmembrane region" description="Helical" evidence="2">
    <location>
        <begin position="317"/>
        <end position="343"/>
    </location>
</feature>
<comment type="caution">
    <text evidence="3">The sequence shown here is derived from an EMBL/GenBank/DDBJ whole genome shotgun (WGS) entry which is preliminary data.</text>
</comment>
<reference evidence="3" key="1">
    <citation type="submission" date="2023-08" db="EMBL/GenBank/DDBJ databases">
        <title>Draft sequence of the Babesia gibsoni genome.</title>
        <authorList>
            <person name="Yamagishi J.Y."/>
            <person name="Xuan X.X."/>
        </authorList>
    </citation>
    <scope>NUCLEOTIDE SEQUENCE</scope>
    <source>
        <strain evidence="3">Azabu</strain>
    </source>
</reference>
<organism evidence="3 4">
    <name type="scientific">Babesia gibsoni</name>
    <dbReference type="NCBI Taxonomy" id="33632"/>
    <lineage>
        <taxon>Eukaryota</taxon>
        <taxon>Sar</taxon>
        <taxon>Alveolata</taxon>
        <taxon>Apicomplexa</taxon>
        <taxon>Aconoidasida</taxon>
        <taxon>Piroplasmida</taxon>
        <taxon>Babesiidae</taxon>
        <taxon>Babesia</taxon>
    </lineage>
</organism>
<name>A0AAD8PCA8_BABGI</name>
<feature type="compositionally biased region" description="Polar residues" evidence="1">
    <location>
        <begin position="142"/>
        <end position="166"/>
    </location>
</feature>
<keyword evidence="4" id="KW-1185">Reference proteome</keyword>
<feature type="transmembrane region" description="Helical" evidence="2">
    <location>
        <begin position="20"/>
        <end position="38"/>
    </location>
</feature>
<keyword evidence="2" id="KW-1133">Transmembrane helix</keyword>
<evidence type="ECO:0000313" key="4">
    <source>
        <dbReference type="Proteomes" id="UP001230268"/>
    </source>
</evidence>
<sequence length="450" mass="51972">MRNDTKESILRLIPTRTATLYLIFFVLSLGVSITMMNISEDVFRTFTSCNGDAEYEISIFMALVFLQSILVLVKVEHELPNRDEELEESMRLAYQLVDKEGNLLPSKQIKSSREDMMRKRNLSKETSLDIICDVFTDDSSRDVTSQRSGRLHRTNTSSEDASETQYSYLTTTNNSSRSMRETGDYIIKQRSHYSRDGGRRSSLHSWSQFSVCWNSLWMLFYHLVIFMSIHATLLASRINGTIELNKYAMATCSHIQGKFPLGMFSPRMTHPLLSEYTFFLTYLSCTSCELITRKYADASYLRNFISRDHFKICKLFACFRILVQIGIFAYSMVMIGMSIYYGFGSPMQIVSGFSVGMLVLFVIAALTQLLQLSHMSTSTLEWNWFWSILSLMTFWISGFMFYISVYGIPLTVPYTYLQIGCWLPLTILTMRKGKAIFNWRDISSALYTFN</sequence>
<proteinExistence type="predicted"/>
<gene>
    <name evidence="3" type="ORF">BgAZ_501900</name>
</gene>
<keyword evidence="2" id="KW-0812">Transmembrane</keyword>